<keyword evidence="4" id="KW-1185">Reference proteome</keyword>
<feature type="transmembrane region" description="Helical" evidence="2">
    <location>
        <begin position="35"/>
        <end position="62"/>
    </location>
</feature>
<organism evidence="3 4">
    <name type="scientific">Afipia carboxidovorans (strain ATCC 49405 / DSM 1227 / KCTC 32145 / OM5)</name>
    <name type="common">Oligotropha carboxidovorans</name>
    <dbReference type="NCBI Taxonomy" id="504832"/>
    <lineage>
        <taxon>Bacteria</taxon>
        <taxon>Pseudomonadati</taxon>
        <taxon>Pseudomonadota</taxon>
        <taxon>Alphaproteobacteria</taxon>
        <taxon>Hyphomicrobiales</taxon>
        <taxon>Nitrobacteraceae</taxon>
        <taxon>Afipia</taxon>
    </lineage>
</organism>
<evidence type="ECO:0000256" key="1">
    <source>
        <dbReference type="SAM" id="MobiDB-lite"/>
    </source>
</evidence>
<evidence type="ECO:0000313" key="3">
    <source>
        <dbReference type="EMBL" id="AEI05050.1"/>
    </source>
</evidence>
<dbReference type="Proteomes" id="UP000007730">
    <property type="component" value="Chromosome"/>
</dbReference>
<dbReference type="KEGG" id="ocg:OCA5_c03210"/>
<dbReference type="KEGG" id="oca:OCAR_4193"/>
<proteinExistence type="predicted"/>
<dbReference type="HOGENOM" id="CLU_2602570_0_0_5"/>
<protein>
    <submittedName>
        <fullName evidence="3">Uncharacterized protein</fullName>
    </submittedName>
</protein>
<keyword evidence="2" id="KW-0812">Transmembrane</keyword>
<name>B6JA76_AFIC5</name>
<dbReference type="EMBL" id="CP002826">
    <property type="protein sequence ID" value="AEI05050.1"/>
    <property type="molecule type" value="Genomic_DNA"/>
</dbReference>
<accession>B6JA76</accession>
<reference evidence="3 4" key="1">
    <citation type="journal article" date="2011" name="J. Bacteriol.">
        <title>Complete genome sequences of the chemolithoautotrophic Oligotropha carboxidovorans strains OM4 and OM5.</title>
        <authorList>
            <person name="Volland S."/>
            <person name="Rachinger M."/>
            <person name="Strittmatter A."/>
            <person name="Daniel R."/>
            <person name="Gottschalk G."/>
            <person name="Meyer O."/>
        </authorList>
    </citation>
    <scope>NUCLEOTIDE SEQUENCE [LARGE SCALE GENOMIC DNA]</scope>
    <source>
        <strain evidence="4">ATCC 49405 / DSM 1227 / KCTC 32145 / OM5</strain>
    </source>
</reference>
<keyword evidence="2" id="KW-1133">Transmembrane helix</keyword>
<sequence>MLEAPHIRYHRRDALPSSSGARRKETVDANSAESFFVVSAFVASILASILAGAPPFSCICTLRYYYARILLKEPDFGPF</sequence>
<evidence type="ECO:0000256" key="2">
    <source>
        <dbReference type="SAM" id="Phobius"/>
    </source>
</evidence>
<feature type="region of interest" description="Disordered" evidence="1">
    <location>
        <begin position="1"/>
        <end position="22"/>
    </location>
</feature>
<dbReference type="OrthoDB" id="8448878at2"/>
<keyword evidence="2" id="KW-0472">Membrane</keyword>
<dbReference type="AlphaFoldDB" id="B6JA76"/>
<evidence type="ECO:0000313" key="4">
    <source>
        <dbReference type="Proteomes" id="UP000007730"/>
    </source>
</evidence>
<dbReference type="STRING" id="504832.OCA5_c03210"/>
<gene>
    <name evidence="3" type="ordered locus">OCA5_c03210</name>
</gene>